<keyword evidence="9" id="KW-0675">Receptor</keyword>
<reference evidence="9 10" key="1">
    <citation type="submission" date="2018-12" db="EMBL/GenBank/DDBJ databases">
        <title>Sequencing of bacterial isolates from soil warming experiment in Harvard Forest, Massachusetts, USA.</title>
        <authorList>
            <person name="Deangelis K."/>
        </authorList>
    </citation>
    <scope>NUCLEOTIDE SEQUENCE [LARGE SCALE GENOMIC DNA]</scope>
    <source>
        <strain evidence="9 10">EB153</strain>
    </source>
</reference>
<dbReference type="GO" id="GO:0015344">
    <property type="term" value="F:siderophore uptake transmembrane transporter activity"/>
    <property type="evidence" value="ECO:0007669"/>
    <property type="project" value="TreeGrafter"/>
</dbReference>
<comment type="caution">
    <text evidence="9">The sequence shown here is derived from an EMBL/GenBank/DDBJ whole genome shotgun (WGS) entry which is preliminary data.</text>
</comment>
<evidence type="ECO:0000259" key="8">
    <source>
        <dbReference type="Pfam" id="PF25183"/>
    </source>
</evidence>
<dbReference type="Pfam" id="PF25183">
    <property type="entry name" value="OMP_b-brl_4"/>
    <property type="match status" value="1"/>
</dbReference>
<dbReference type="OrthoDB" id="99095at2"/>
<evidence type="ECO:0000256" key="2">
    <source>
        <dbReference type="ARBA" id="ARBA00022448"/>
    </source>
</evidence>
<keyword evidence="5" id="KW-0732">Signal</keyword>
<evidence type="ECO:0000256" key="5">
    <source>
        <dbReference type="ARBA" id="ARBA00022729"/>
    </source>
</evidence>
<proteinExistence type="predicted"/>
<dbReference type="Gene3D" id="2.40.170.20">
    <property type="entry name" value="TonB-dependent receptor, beta-barrel domain"/>
    <property type="match status" value="1"/>
</dbReference>
<dbReference type="Gene3D" id="2.60.40.1120">
    <property type="entry name" value="Carboxypeptidase-like, regulatory domain"/>
    <property type="match status" value="1"/>
</dbReference>
<dbReference type="PANTHER" id="PTHR30069">
    <property type="entry name" value="TONB-DEPENDENT OUTER MEMBRANE RECEPTOR"/>
    <property type="match status" value="1"/>
</dbReference>
<feature type="domain" description="TonB-dependent transporter Oar-like beta-barrel" evidence="8">
    <location>
        <begin position="527"/>
        <end position="731"/>
    </location>
</feature>
<evidence type="ECO:0000256" key="7">
    <source>
        <dbReference type="ARBA" id="ARBA00023237"/>
    </source>
</evidence>
<gene>
    <name evidence="9" type="ORF">EDE15_2456</name>
</gene>
<evidence type="ECO:0000256" key="6">
    <source>
        <dbReference type="ARBA" id="ARBA00023136"/>
    </source>
</evidence>
<dbReference type="SUPFAM" id="SSF49464">
    <property type="entry name" value="Carboxypeptidase regulatory domain-like"/>
    <property type="match status" value="1"/>
</dbReference>
<keyword evidence="7" id="KW-0998">Cell outer membrane</keyword>
<dbReference type="InterPro" id="IPR036942">
    <property type="entry name" value="Beta-barrel_TonB_sf"/>
</dbReference>
<evidence type="ECO:0000256" key="1">
    <source>
        <dbReference type="ARBA" id="ARBA00004571"/>
    </source>
</evidence>
<dbReference type="PANTHER" id="PTHR30069:SF29">
    <property type="entry name" value="HEMOGLOBIN AND HEMOGLOBIN-HAPTOGLOBIN-BINDING PROTEIN 1-RELATED"/>
    <property type="match status" value="1"/>
</dbReference>
<keyword evidence="4" id="KW-0812">Transmembrane</keyword>
<keyword evidence="10" id="KW-1185">Reference proteome</keyword>
<dbReference type="InterPro" id="IPR057601">
    <property type="entry name" value="Oar-like_b-barrel"/>
</dbReference>
<keyword evidence="3" id="KW-1134">Transmembrane beta strand</keyword>
<evidence type="ECO:0000313" key="10">
    <source>
        <dbReference type="Proteomes" id="UP000269669"/>
    </source>
</evidence>
<evidence type="ECO:0000313" key="9">
    <source>
        <dbReference type="EMBL" id="RSL16929.1"/>
    </source>
</evidence>
<keyword evidence="2" id="KW-0813">Transport</keyword>
<dbReference type="GO" id="GO:0009279">
    <property type="term" value="C:cell outer membrane"/>
    <property type="evidence" value="ECO:0007669"/>
    <property type="project" value="UniProtKB-SubCell"/>
</dbReference>
<organism evidence="9 10">
    <name type="scientific">Edaphobacter aggregans</name>
    <dbReference type="NCBI Taxonomy" id="570835"/>
    <lineage>
        <taxon>Bacteria</taxon>
        <taxon>Pseudomonadati</taxon>
        <taxon>Acidobacteriota</taxon>
        <taxon>Terriglobia</taxon>
        <taxon>Terriglobales</taxon>
        <taxon>Acidobacteriaceae</taxon>
        <taxon>Edaphobacter</taxon>
    </lineage>
</organism>
<sequence length="838" mass="93839">MCLRSRHEVFTMTSHVIRFFAAILIAFVFVPALEAKTSTVSGVIFTLGSDKVQTVWPNARVTLKNVDTKSEAATISNDLGAYAFTGVLYGHYEITVTLAGFESATKSVTVESENPAKLDFQLVLKGRTETVTVRAEDTGVDLTSSSGGTPALNANILKSVAVLNQDFQEALPLLPGVVRGFDGLIRIKGGRTNQANTLVNSASVSDPFTGQAALSLPSVAVQSVRVLSNPFSSEYGQFSSGVVDVNTRGGTDEWKYLFEDPVPRFRWIDGRTHGVESASPHLTLAGPLETGKLYLFQAMIYGYDTVTVPSLPNPDNVRIVERINTYTQLDWDPSPSHRFTAVFALDPQNTYYANINTFNPQPVTANDRLRDYFVSATHRWLLADGGYVQSLFAAKQLDSHVYPATWTRQMVLAPEQNSGSYFEEQQRNTELYQWSQTLHLRPIEHAGRHLLTFGYSYAHSSYEGQVTNFPIQVLRQDGTLSSSISYGAAPPSQAAKNNVALFAQDNWQIHPRLTLDLGVRLDHDSFSADALNIAPRIGFVFAPTGDNRTAIRGGFGVFFDKIPINVAIFPRFPAQTITSYASDGTTVLGAPATFTHVAPDSLRIPYSLGWTLQFDRELRRDLLLRFGYEDRQAYREFYLDPLQHADGSAQLPLLNSGRQSYREFLTMLRWRVNERSTVFASYVHSRARGELNDYNQFFGNFPYPLIRPNQYGPLSSDAPDRGLFWNVIGLPHKLDFVPILDVHTGFPFSRLDENWNFLGPENQAGRFPIFLALDTKFQYPVDFTFHGHRIQFRAGLTVYNVINHFNPRDVQQHYASPNYGAFYNSIGRLFRIDGDFNF</sequence>
<keyword evidence="6" id="KW-0472">Membrane</keyword>
<evidence type="ECO:0000256" key="3">
    <source>
        <dbReference type="ARBA" id="ARBA00022452"/>
    </source>
</evidence>
<name>A0A3R9NYN7_9BACT</name>
<dbReference type="AlphaFoldDB" id="A0A3R9NYN7"/>
<dbReference type="SUPFAM" id="SSF56935">
    <property type="entry name" value="Porins"/>
    <property type="match status" value="1"/>
</dbReference>
<dbReference type="Proteomes" id="UP000269669">
    <property type="component" value="Unassembled WGS sequence"/>
</dbReference>
<dbReference type="InterPro" id="IPR039426">
    <property type="entry name" value="TonB-dep_rcpt-like"/>
</dbReference>
<dbReference type="Gene3D" id="2.170.130.10">
    <property type="entry name" value="TonB-dependent receptor, plug domain"/>
    <property type="match status" value="1"/>
</dbReference>
<evidence type="ECO:0000256" key="4">
    <source>
        <dbReference type="ARBA" id="ARBA00022692"/>
    </source>
</evidence>
<comment type="subcellular location">
    <subcellularLocation>
        <location evidence="1">Cell outer membrane</location>
        <topology evidence="1">Multi-pass membrane protein</topology>
    </subcellularLocation>
</comment>
<dbReference type="InterPro" id="IPR037066">
    <property type="entry name" value="Plug_dom_sf"/>
</dbReference>
<dbReference type="InterPro" id="IPR008969">
    <property type="entry name" value="CarboxyPept-like_regulatory"/>
</dbReference>
<dbReference type="Pfam" id="PF13620">
    <property type="entry name" value="CarboxypepD_reg"/>
    <property type="match status" value="1"/>
</dbReference>
<dbReference type="GO" id="GO:0044718">
    <property type="term" value="P:siderophore transmembrane transport"/>
    <property type="evidence" value="ECO:0007669"/>
    <property type="project" value="TreeGrafter"/>
</dbReference>
<protein>
    <submittedName>
        <fullName evidence="9">TonB-dependent receptor-like protein</fullName>
    </submittedName>
</protein>
<accession>A0A3R9NYN7</accession>
<dbReference type="EMBL" id="RSDW01000001">
    <property type="protein sequence ID" value="RSL16929.1"/>
    <property type="molecule type" value="Genomic_DNA"/>
</dbReference>